<organism evidence="3 4">
    <name type="scientific">Solanum pinnatisectum</name>
    <name type="common">tansyleaf nightshade</name>
    <dbReference type="NCBI Taxonomy" id="50273"/>
    <lineage>
        <taxon>Eukaryota</taxon>
        <taxon>Viridiplantae</taxon>
        <taxon>Streptophyta</taxon>
        <taxon>Embryophyta</taxon>
        <taxon>Tracheophyta</taxon>
        <taxon>Spermatophyta</taxon>
        <taxon>Magnoliopsida</taxon>
        <taxon>eudicotyledons</taxon>
        <taxon>Gunneridae</taxon>
        <taxon>Pentapetalae</taxon>
        <taxon>asterids</taxon>
        <taxon>lamiids</taxon>
        <taxon>Solanales</taxon>
        <taxon>Solanaceae</taxon>
        <taxon>Solanoideae</taxon>
        <taxon>Solaneae</taxon>
        <taxon>Solanum</taxon>
    </lineage>
</organism>
<proteinExistence type="predicted"/>
<gene>
    <name evidence="3" type="ORF">R3W88_016691</name>
</gene>
<evidence type="ECO:0000256" key="1">
    <source>
        <dbReference type="SAM" id="MobiDB-lite"/>
    </source>
</evidence>
<feature type="domain" description="DUF4283" evidence="2">
    <location>
        <begin position="156"/>
        <end position="211"/>
    </location>
</feature>
<dbReference type="Pfam" id="PF14111">
    <property type="entry name" value="DUF4283"/>
    <property type="match status" value="1"/>
</dbReference>
<dbReference type="AlphaFoldDB" id="A0AAV9KYV3"/>
<feature type="region of interest" description="Disordered" evidence="1">
    <location>
        <begin position="232"/>
        <end position="284"/>
    </location>
</feature>
<keyword evidence="4" id="KW-1185">Reference proteome</keyword>
<dbReference type="EMBL" id="JAWPEI010000008">
    <property type="protein sequence ID" value="KAK4718353.1"/>
    <property type="molecule type" value="Genomic_DNA"/>
</dbReference>
<dbReference type="Proteomes" id="UP001311915">
    <property type="component" value="Unassembled WGS sequence"/>
</dbReference>
<evidence type="ECO:0000259" key="2">
    <source>
        <dbReference type="Pfam" id="PF14111"/>
    </source>
</evidence>
<feature type="compositionally biased region" description="Basic and acidic residues" evidence="1">
    <location>
        <begin position="244"/>
        <end position="264"/>
    </location>
</feature>
<protein>
    <recommendedName>
        <fullName evidence="2">DUF4283 domain-containing protein</fullName>
    </recommendedName>
</protein>
<accession>A0AAV9KYV3</accession>
<reference evidence="3 4" key="1">
    <citation type="submission" date="2023-10" db="EMBL/GenBank/DDBJ databases">
        <title>Genome-Wide Identification Analysis in wild type Solanum Pinnatisectum Reveals Some Genes Defensing Phytophthora Infestans.</title>
        <authorList>
            <person name="Sun C."/>
        </authorList>
    </citation>
    <scope>NUCLEOTIDE SEQUENCE [LARGE SCALE GENOMIC DNA]</scope>
    <source>
        <strain evidence="3">LQN</strain>
        <tissue evidence="3">Leaf</tissue>
    </source>
</reference>
<evidence type="ECO:0000313" key="3">
    <source>
        <dbReference type="EMBL" id="KAK4718353.1"/>
    </source>
</evidence>
<sequence length="340" mass="38660">MGRGRPRKLTHKGQAEEILHGISTSSNGGKTHQAPLTEIQLNTPEGMAVEISDMDKGKQGREDEWPKLTHQRGSGGGTQKNPVEVNRTVNWGKNMGNAQRKLNLLEVTPEKPWANLFFTNRLAGRGMNLNYIAPIIVEGEKVVEIMPEDVAEDDMKWAPSVVVYAVGVIPSIGAMEWFIIEQGPFSTKPVVLYHSDGYFVVRFANEEERDKWKPIFCQKYLQVGHSCVDKPKVNPVNRGQGQGQRKEWRQTIIGDKKQEKKIEQQSKPIPEMGEQNEKQGPKEQENWQIVRYMSSSKRVTLQSIWNDNNEQGKRYMFETGQHSEEIEEVGIEPEPPNKIC</sequence>
<dbReference type="InterPro" id="IPR025558">
    <property type="entry name" value="DUF4283"/>
</dbReference>
<name>A0AAV9KYV3_9SOLN</name>
<feature type="compositionally biased region" description="Basic and acidic residues" evidence="1">
    <location>
        <begin position="275"/>
        <end position="284"/>
    </location>
</feature>
<comment type="caution">
    <text evidence="3">The sequence shown here is derived from an EMBL/GenBank/DDBJ whole genome shotgun (WGS) entry which is preliminary data.</text>
</comment>
<evidence type="ECO:0000313" key="4">
    <source>
        <dbReference type="Proteomes" id="UP001311915"/>
    </source>
</evidence>
<dbReference type="PANTHER" id="PTHR33233:SF14">
    <property type="entry name" value="ENDONUCLEASE_EXONUCLEASE_PHOSPHATASE"/>
    <property type="match status" value="1"/>
</dbReference>
<dbReference type="PANTHER" id="PTHR33233">
    <property type="entry name" value="ENDONUCLEASE/EXONUCLEASE/PHOSPHATASE"/>
    <property type="match status" value="1"/>
</dbReference>